<protein>
    <recommendedName>
        <fullName evidence="1">Reverse transcriptase Ty1/copia-type domain-containing protein</fullName>
    </recommendedName>
</protein>
<dbReference type="InterPro" id="IPR043502">
    <property type="entry name" value="DNA/RNA_pol_sf"/>
</dbReference>
<dbReference type="PANTHER" id="PTHR11439:SF467">
    <property type="entry name" value="INTEGRASE CATALYTIC DOMAIN-CONTAINING PROTEIN"/>
    <property type="match status" value="1"/>
</dbReference>
<comment type="caution">
    <text evidence="2">The sequence shown here is derived from an EMBL/GenBank/DDBJ whole genome shotgun (WGS) entry which is preliminary data.</text>
</comment>
<gene>
    <name evidence="2" type="ORF">CEPIT_LOCUS15962</name>
</gene>
<dbReference type="Proteomes" id="UP001152523">
    <property type="component" value="Unassembled WGS sequence"/>
</dbReference>
<evidence type="ECO:0000259" key="1">
    <source>
        <dbReference type="Pfam" id="PF07727"/>
    </source>
</evidence>
<dbReference type="InterPro" id="IPR013103">
    <property type="entry name" value="RVT_2"/>
</dbReference>
<evidence type="ECO:0000313" key="3">
    <source>
        <dbReference type="Proteomes" id="UP001152523"/>
    </source>
</evidence>
<sequence length="540" mass="61329">MQTRSKSGIFKPKTIFNLSTVVNTPDPTCFSSANKHLKWRAAMAEEFNALISNHTWDLVPFDATKNVVGSKWIYKTKYLADGSVDRYKARLVAQGFNQQAGIDFTETFSPVVKPTTVRLVLTLAVSFGWPIRQLDVKNAFLHGHLTEEVYMRQPPGFVHPQFPHHLCRLRKAIYGLKQAPRAWFHRFSSFLLSHGFVCSRSDNSLFIFRRHSDVIYLLLYVDDIIITGNSPKLVTHFLSLLAKCFAMKDLGDLHFFLGIHATRTSSGLFLSQHKYISDLLLRFHFHTLKPVRSPLPSRTKLSLTDGELLADATEYRSMVGALQYLTLTRPDITFAVHLVSQFMHAPRTSHMLAVKRIFRYLQGTSTHGLLLQASRERPAIIAYSDADWAGCPDTGRSTSGYAIFLGPNLIFWRSKKQPTVSRSSTEAEYRAVALTVQDTLHIRSVLFELGFPVRDSTTLYCDNISASYLSVNPVHHARSKHINIDYHFVRERVAHGDLRVKFVPTHAQLADIFTKCLSPQRFILLRDNLRIVSPAQIEGV</sequence>
<proteinExistence type="predicted"/>
<dbReference type="Pfam" id="PF07727">
    <property type="entry name" value="RVT_2"/>
    <property type="match status" value="1"/>
</dbReference>
<dbReference type="AlphaFoldDB" id="A0AAV0DLY2"/>
<reference evidence="2" key="1">
    <citation type="submission" date="2022-07" db="EMBL/GenBank/DDBJ databases">
        <authorList>
            <person name="Macas J."/>
            <person name="Novak P."/>
            <person name="Neumann P."/>
        </authorList>
    </citation>
    <scope>NUCLEOTIDE SEQUENCE</scope>
</reference>
<dbReference type="SUPFAM" id="SSF56672">
    <property type="entry name" value="DNA/RNA polymerases"/>
    <property type="match status" value="1"/>
</dbReference>
<dbReference type="PANTHER" id="PTHR11439">
    <property type="entry name" value="GAG-POL-RELATED RETROTRANSPOSON"/>
    <property type="match status" value="1"/>
</dbReference>
<feature type="domain" description="Reverse transcriptase Ty1/copia-type" evidence="1">
    <location>
        <begin position="53"/>
        <end position="294"/>
    </location>
</feature>
<organism evidence="2 3">
    <name type="scientific">Cuscuta epithymum</name>
    <dbReference type="NCBI Taxonomy" id="186058"/>
    <lineage>
        <taxon>Eukaryota</taxon>
        <taxon>Viridiplantae</taxon>
        <taxon>Streptophyta</taxon>
        <taxon>Embryophyta</taxon>
        <taxon>Tracheophyta</taxon>
        <taxon>Spermatophyta</taxon>
        <taxon>Magnoliopsida</taxon>
        <taxon>eudicotyledons</taxon>
        <taxon>Gunneridae</taxon>
        <taxon>Pentapetalae</taxon>
        <taxon>asterids</taxon>
        <taxon>lamiids</taxon>
        <taxon>Solanales</taxon>
        <taxon>Convolvulaceae</taxon>
        <taxon>Cuscuteae</taxon>
        <taxon>Cuscuta</taxon>
        <taxon>Cuscuta subgen. Cuscuta</taxon>
    </lineage>
</organism>
<dbReference type="EMBL" id="CAMAPF010000114">
    <property type="protein sequence ID" value="CAH9102269.1"/>
    <property type="molecule type" value="Genomic_DNA"/>
</dbReference>
<name>A0AAV0DLY2_9ASTE</name>
<accession>A0AAV0DLY2</accession>
<dbReference type="CDD" id="cd09272">
    <property type="entry name" value="RNase_HI_RT_Ty1"/>
    <property type="match status" value="1"/>
</dbReference>
<evidence type="ECO:0000313" key="2">
    <source>
        <dbReference type="EMBL" id="CAH9102269.1"/>
    </source>
</evidence>
<keyword evidence="3" id="KW-1185">Reference proteome</keyword>